<comment type="caution">
    <text evidence="2">The sequence shown here is derived from an EMBL/GenBank/DDBJ whole genome shotgun (WGS) entry which is preliminary data.</text>
</comment>
<keyword evidence="1" id="KW-0812">Transmembrane</keyword>
<evidence type="ECO:0000256" key="1">
    <source>
        <dbReference type="SAM" id="Phobius"/>
    </source>
</evidence>
<evidence type="ECO:0000313" key="2">
    <source>
        <dbReference type="EMBL" id="TYO84544.1"/>
    </source>
</evidence>
<sequence>MKPFFKYFILLFVSLALVSCVSRKPEKPVILTETKTIKETIRDTIFKVEADSSFYYAFVECRDGKPFINEGPYSARGKNEKASPAIPVSKSGKYLEKPKVSLADGLLQVGCEARAQELFAKWKETFISEQKPVPVPVPVIQYVDKPPSFFQRVLTYGGWAFYGIIALALIGYFFKRK</sequence>
<evidence type="ECO:0000313" key="3">
    <source>
        <dbReference type="Proteomes" id="UP000324513"/>
    </source>
</evidence>
<dbReference type="PROSITE" id="PS51257">
    <property type="entry name" value="PROKAR_LIPOPROTEIN"/>
    <property type="match status" value="1"/>
</dbReference>
<accession>A0ABY3NBL0</accession>
<dbReference type="RefSeq" id="WP_065082327.1">
    <property type="nucleotide sequence ID" value="NZ_FLSS01000005.1"/>
</dbReference>
<dbReference type="Proteomes" id="UP000324513">
    <property type="component" value="Unassembled WGS sequence"/>
</dbReference>
<gene>
    <name evidence="2" type="ORF">LX74_03968</name>
</gene>
<proteinExistence type="predicted"/>
<keyword evidence="1" id="KW-0472">Membrane</keyword>
<reference evidence="2 3" key="1">
    <citation type="submission" date="2019-07" db="EMBL/GenBank/DDBJ databases">
        <title>Genomic Encyclopedia of Archaeal and Bacterial Type Strains, Phase II (KMG-II): from individual species to whole genera.</title>
        <authorList>
            <person name="Goeker M."/>
        </authorList>
    </citation>
    <scope>NUCLEOTIDE SEQUENCE [LARGE SCALE GENOMIC DNA]</scope>
    <source>
        <strain evidence="2 3">DSM 14571</strain>
    </source>
</reference>
<evidence type="ECO:0008006" key="4">
    <source>
        <dbReference type="Google" id="ProtNLM"/>
    </source>
</evidence>
<name>A0ABY3NBL0_ELIMR</name>
<keyword evidence="3" id="KW-1185">Reference proteome</keyword>
<protein>
    <recommendedName>
        <fullName evidence="4">Lipoprotein</fullName>
    </recommendedName>
</protein>
<organism evidence="2 3">
    <name type="scientific">Elizabethkingia miricola</name>
    <name type="common">Chryseobacterium miricola</name>
    <dbReference type="NCBI Taxonomy" id="172045"/>
    <lineage>
        <taxon>Bacteria</taxon>
        <taxon>Pseudomonadati</taxon>
        <taxon>Bacteroidota</taxon>
        <taxon>Flavobacteriia</taxon>
        <taxon>Flavobacteriales</taxon>
        <taxon>Weeksellaceae</taxon>
        <taxon>Elizabethkingia</taxon>
    </lineage>
</organism>
<dbReference type="EMBL" id="VNHK01000021">
    <property type="protein sequence ID" value="TYO84544.1"/>
    <property type="molecule type" value="Genomic_DNA"/>
</dbReference>
<feature type="transmembrane region" description="Helical" evidence="1">
    <location>
        <begin position="153"/>
        <end position="174"/>
    </location>
</feature>
<keyword evidence="1" id="KW-1133">Transmembrane helix</keyword>